<dbReference type="Proteomes" id="UP000290849">
    <property type="component" value="Unassembled WGS sequence"/>
</dbReference>
<proteinExistence type="predicted"/>
<dbReference type="OrthoDB" id="8558191at2"/>
<dbReference type="AlphaFoldDB" id="A0A4Q1HDJ5"/>
<sequence length="263" mass="27047">MGRHGFPLAALLVAVVAALAVLPARWLMRLGDDQAMVAIVDASGTIWNGAALLALGPPGARRTLPQPLSWHWTWQGVVLRHPWLGGDVRLSPAWRGLATPSLSLSGQTLSLPADMLAALGAPLNTLAPGGSLALSWPDYEAGVTRAPTLWQLEWRDASSALSSVRPLGSYRLQATAADGKGAKAGARGGAIGGATGGVINLTLGTLSGPLRVQATGTWDGRKLDLHGTAEAAAGSPENVREGLDALLSALGRRSGGQSIFGTR</sequence>
<keyword evidence="2" id="KW-1185">Reference proteome</keyword>
<gene>
    <name evidence="1" type="ORF">C7R54_26835</name>
</gene>
<reference evidence="1 2" key="1">
    <citation type="journal article" date="2017" name="Int. J. Syst. Evol. Microbiol.">
        <title>Achromobacter aloeverae sp. nov., isolated from the root of Aloe vera (L.) Burm.f.</title>
        <authorList>
            <person name="Kuncharoen N."/>
            <person name="Muramatsu Y."/>
            <person name="Shibata C."/>
            <person name="Kamakura Y."/>
            <person name="Nakagawa Y."/>
            <person name="Tanasupawat S."/>
        </authorList>
    </citation>
    <scope>NUCLEOTIDE SEQUENCE [LARGE SCALE GENOMIC DNA]</scope>
    <source>
        <strain evidence="1 2">AVA-1</strain>
    </source>
</reference>
<name>A0A4Q1HDJ5_9BURK</name>
<accession>A0A4Q1HDJ5</accession>
<evidence type="ECO:0000313" key="2">
    <source>
        <dbReference type="Proteomes" id="UP000290849"/>
    </source>
</evidence>
<protein>
    <submittedName>
        <fullName evidence="1">General secretion pathway protein GspN</fullName>
    </submittedName>
</protein>
<organism evidence="1 2">
    <name type="scientific">Achromobacter aloeverae</name>
    <dbReference type="NCBI Taxonomy" id="1750518"/>
    <lineage>
        <taxon>Bacteria</taxon>
        <taxon>Pseudomonadati</taxon>
        <taxon>Pseudomonadota</taxon>
        <taxon>Betaproteobacteria</taxon>
        <taxon>Burkholderiales</taxon>
        <taxon>Alcaligenaceae</taxon>
        <taxon>Achromobacter</taxon>
    </lineage>
</organism>
<evidence type="ECO:0000313" key="1">
    <source>
        <dbReference type="EMBL" id="RXN83966.1"/>
    </source>
</evidence>
<dbReference type="EMBL" id="PYAL01000009">
    <property type="protein sequence ID" value="RXN83966.1"/>
    <property type="molecule type" value="Genomic_DNA"/>
</dbReference>
<comment type="caution">
    <text evidence="1">The sequence shown here is derived from an EMBL/GenBank/DDBJ whole genome shotgun (WGS) entry which is preliminary data.</text>
</comment>